<gene>
    <name evidence="1" type="ORF">SDC9_200430</name>
</gene>
<evidence type="ECO:0000313" key="1">
    <source>
        <dbReference type="EMBL" id="MPN52767.1"/>
    </source>
</evidence>
<accession>A0A645INE2</accession>
<comment type="caution">
    <text evidence="1">The sequence shown here is derived from an EMBL/GenBank/DDBJ whole genome shotgun (WGS) entry which is preliminary data.</text>
</comment>
<proteinExistence type="predicted"/>
<organism evidence="1">
    <name type="scientific">bioreactor metagenome</name>
    <dbReference type="NCBI Taxonomy" id="1076179"/>
    <lineage>
        <taxon>unclassified sequences</taxon>
        <taxon>metagenomes</taxon>
        <taxon>ecological metagenomes</taxon>
    </lineage>
</organism>
<dbReference type="EMBL" id="VSSQ01119180">
    <property type="protein sequence ID" value="MPN52767.1"/>
    <property type="molecule type" value="Genomic_DNA"/>
</dbReference>
<sequence>MRKKLILDQRQRIFLRTAQPVQLINIHSVYPGFPDGVQHLLQRGPVCVTAGISTVHICLEQCPILRPAIRFQALYLLFNGIILKLIFR</sequence>
<protein>
    <submittedName>
        <fullName evidence="1">Uncharacterized protein</fullName>
    </submittedName>
</protein>
<reference evidence="1" key="1">
    <citation type="submission" date="2019-08" db="EMBL/GenBank/DDBJ databases">
        <authorList>
            <person name="Kucharzyk K."/>
            <person name="Murdoch R.W."/>
            <person name="Higgins S."/>
            <person name="Loffler F."/>
        </authorList>
    </citation>
    <scope>NUCLEOTIDE SEQUENCE</scope>
</reference>
<name>A0A645INE2_9ZZZZ</name>
<dbReference type="AlphaFoldDB" id="A0A645INE2"/>